<proteinExistence type="predicted"/>
<sequence>MADMSLEDAKHGQQQFLSFIMANEEYGVDILSVQEIRGWEPTTVLPNAPDYVKGVINLRGTIVPIIDLRQKFGIKSLEYGTTTVVIVVKVTMEDAQKIIGIVVDAVSDVFSIEEDEIRRAPDFGHETDLRFIKGLANVQDKMVILLEINRLLGSAILPDPDTLSRILDNIDQQSQALSA</sequence>
<dbReference type="RefSeq" id="WP_214507393.1">
    <property type="nucleotide sequence ID" value="NZ_JAHEPS010000004.1"/>
</dbReference>
<accession>A0ABS5V660</accession>
<evidence type="ECO:0000313" key="5">
    <source>
        <dbReference type="EMBL" id="MBT1445189.1"/>
    </source>
</evidence>
<keyword evidence="6" id="KW-1185">Reference proteome</keyword>
<dbReference type="SUPFAM" id="SSF50341">
    <property type="entry name" value="CheW-like"/>
    <property type="match status" value="1"/>
</dbReference>
<evidence type="ECO:0000313" key="6">
    <source>
        <dbReference type="Proteomes" id="UP001195903"/>
    </source>
</evidence>
<evidence type="ECO:0000259" key="4">
    <source>
        <dbReference type="PROSITE" id="PS50851"/>
    </source>
</evidence>
<dbReference type="Pfam" id="PF01584">
    <property type="entry name" value="CheW"/>
    <property type="match status" value="1"/>
</dbReference>
<dbReference type="CDD" id="cd00732">
    <property type="entry name" value="CheW"/>
    <property type="match status" value="1"/>
</dbReference>
<evidence type="ECO:0000256" key="1">
    <source>
        <dbReference type="ARBA" id="ARBA00004496"/>
    </source>
</evidence>
<organism evidence="5 6">
    <name type="scientific">Shewanella jiangmenensis</name>
    <dbReference type="NCBI Taxonomy" id="2837387"/>
    <lineage>
        <taxon>Bacteria</taxon>
        <taxon>Pseudomonadati</taxon>
        <taxon>Pseudomonadota</taxon>
        <taxon>Gammaproteobacteria</taxon>
        <taxon>Alteromonadales</taxon>
        <taxon>Shewanellaceae</taxon>
        <taxon>Shewanella</taxon>
    </lineage>
</organism>
<dbReference type="InterPro" id="IPR039315">
    <property type="entry name" value="CheW"/>
</dbReference>
<evidence type="ECO:0000256" key="3">
    <source>
        <dbReference type="ARBA" id="ARBA00022490"/>
    </source>
</evidence>
<dbReference type="SMART" id="SM00260">
    <property type="entry name" value="CheW"/>
    <property type="match status" value="1"/>
</dbReference>
<gene>
    <name evidence="5" type="ORF">KJI95_11720</name>
</gene>
<comment type="caution">
    <text evidence="5">The sequence shown here is derived from an EMBL/GenBank/DDBJ whole genome shotgun (WGS) entry which is preliminary data.</text>
</comment>
<comment type="subcellular location">
    <subcellularLocation>
        <location evidence="1">Cytoplasm</location>
    </subcellularLocation>
</comment>
<name>A0ABS5V660_9GAMM</name>
<dbReference type="PANTHER" id="PTHR22617:SF45">
    <property type="entry name" value="CHEMOTAXIS PROTEIN CHEW"/>
    <property type="match status" value="1"/>
</dbReference>
<dbReference type="Proteomes" id="UP001195903">
    <property type="component" value="Unassembled WGS sequence"/>
</dbReference>
<dbReference type="Gene3D" id="2.30.30.40">
    <property type="entry name" value="SH3 Domains"/>
    <property type="match status" value="1"/>
</dbReference>
<dbReference type="InterPro" id="IPR002545">
    <property type="entry name" value="CheW-lke_dom"/>
</dbReference>
<evidence type="ECO:0000256" key="2">
    <source>
        <dbReference type="ARBA" id="ARBA00021483"/>
    </source>
</evidence>
<dbReference type="PANTHER" id="PTHR22617">
    <property type="entry name" value="CHEMOTAXIS SENSOR HISTIDINE KINASE-RELATED"/>
    <property type="match status" value="1"/>
</dbReference>
<protein>
    <recommendedName>
        <fullName evidence="2">Chemotaxis protein CheW</fullName>
    </recommendedName>
</protein>
<dbReference type="Gene3D" id="2.40.50.180">
    <property type="entry name" value="CheA-289, Domain 4"/>
    <property type="match status" value="1"/>
</dbReference>
<dbReference type="PROSITE" id="PS50851">
    <property type="entry name" value="CHEW"/>
    <property type="match status" value="1"/>
</dbReference>
<dbReference type="EMBL" id="JAHEPS010000004">
    <property type="protein sequence ID" value="MBT1445189.1"/>
    <property type="molecule type" value="Genomic_DNA"/>
</dbReference>
<feature type="domain" description="CheW-like" evidence="4">
    <location>
        <begin position="13"/>
        <end position="157"/>
    </location>
</feature>
<keyword evidence="3" id="KW-0963">Cytoplasm</keyword>
<dbReference type="InterPro" id="IPR036061">
    <property type="entry name" value="CheW-like_dom_sf"/>
</dbReference>
<reference evidence="5 6" key="1">
    <citation type="submission" date="2021-05" db="EMBL/GenBank/DDBJ databases">
        <title>Shewanella sp. JM162201.</title>
        <authorList>
            <person name="Xu S."/>
            <person name="Li A."/>
        </authorList>
    </citation>
    <scope>NUCLEOTIDE SEQUENCE [LARGE SCALE GENOMIC DNA]</scope>
    <source>
        <strain evidence="5 6">JM162201</strain>
    </source>
</reference>